<dbReference type="HOGENOM" id="CLU_2617172_0_0_4"/>
<gene>
    <name evidence="2" type="ordered locus">Hsero_2627</name>
</gene>
<feature type="transmembrane region" description="Helical" evidence="1">
    <location>
        <begin position="57"/>
        <end position="77"/>
    </location>
</feature>
<name>D8IXM1_HERSS</name>
<keyword evidence="1" id="KW-0812">Transmembrane</keyword>
<dbReference type="STRING" id="757424.Hsero_2627"/>
<keyword evidence="1" id="KW-0472">Membrane</keyword>
<protein>
    <recommendedName>
        <fullName evidence="4">Transmembrane protein</fullName>
    </recommendedName>
</protein>
<reference evidence="2 3" key="1">
    <citation type="submission" date="2010-04" db="EMBL/GenBank/DDBJ databases">
        <title>The genome of Herbaspirillum seropedicae SmR1, an endophytic, nitrogen-fixing, plant-growth promoting beta-Proteobacteria.</title>
        <authorList>
            <person name="Pedrosa F.O."/>
            <person name="Monteiro R.A."/>
            <person name="Wassem R."/>
            <person name="Cruz L.M."/>
            <person name="Ayub R.A."/>
            <person name="Colauto N.B."/>
            <person name="Fernandez M.A."/>
            <person name="Fungaro M.H.P."/>
            <person name="Grisard E.C."/>
            <person name="Hungria M."/>
            <person name="Madeira H.M.F."/>
            <person name="Nodari R.O."/>
            <person name="Osaku C.A."/>
            <person name="Petzl-Erler M.L."/>
            <person name="Terenzi H."/>
            <person name="Vieira L.G.E."/>
            <person name="Almeida M.I.M."/>
            <person name="Alves L.R."/>
            <person name="Arantes O.M.N."/>
            <person name="Balsanelli E."/>
            <person name="Barcellos F.G."/>
            <person name="Baura V.A."/>
            <person name="Binde D.R."/>
            <person name="Campo R.J."/>
            <person name="Chubatsu L.S."/>
            <person name="Chueire L.M.O."/>
            <person name="Ciferri R.R."/>
            <person name="Correa L.C."/>
            <person name="da Conceicao Silva J.L."/>
            <person name="Dabul A.N.G."/>
            <person name="Dambros B.P."/>
            <person name="Faoro H."/>
            <person name="Favetti A."/>
            <person name="Friedermann G."/>
            <person name="Furlaneto M.C."/>
            <person name="Gasques L.S."/>
            <person name="Gimenes C.C.T."/>
            <person name="Gioppo N.M.R."/>
            <person name="Glienke-Blanco C."/>
            <person name="Godoy L.P."/>
            <person name="Guerra M.P."/>
            <person name="Karp S."/>
            <person name="Kava-Cordeiro V."/>
            <person name="Margarido V.P."/>
            <person name="Mathioni S.M."/>
            <person name="Menck-Soares M.A."/>
            <person name="Murace N.K."/>
            <person name="Nicolas M.F."/>
            <person name="Oliveira C.E.C."/>
            <person name="Pagnan N.A.B."/>
            <person name="Pamphile J.A."/>
            <person name="Patussi E.V."/>
            <person name="Pereira L.F.P."/>
            <person name="Pereira-Ferrari L."/>
            <person name="Pinto F.G.S."/>
            <person name="Precoma C."/>
            <person name="Prioli A.J."/>
            <person name="Prioli S.M.A.P."/>
            <person name="Raittz R.T."/>
            <person name="Ramos H.J.O."/>
            <person name="Ribeiro E.M.S.F."/>
            <person name="Rigo L.U."/>
            <person name="Rocha C.L.M.S.C."/>
            <person name="Rocha S.N."/>
            <person name="Santos K."/>
            <person name="Satori D."/>
            <person name="Silva A.G."/>
            <person name="Simao R.C.G."/>
            <person name="Soares M.A.M."/>
            <person name="Souza E.M."/>
            <person name="Steffens M.B.R."/>
            <person name="Steindel M."/>
            <person name="Tadra-Sfeir M.Z."/>
            <person name="Takahashi E.K."/>
            <person name="Torres R.A."/>
            <person name="Valle J.S."/>
            <person name="Vernal J.I."/>
            <person name="Vilas-Boas L.A."/>
            <person name="Watanabe M.A.E."/>
            <person name="Weiss V.A."/>
            <person name="Yates M.A."/>
            <person name="Souza E.M."/>
        </authorList>
    </citation>
    <scope>NUCLEOTIDE SEQUENCE [LARGE SCALE GENOMIC DNA]</scope>
    <source>
        <strain evidence="2 3">SmR1</strain>
    </source>
</reference>
<dbReference type="EMBL" id="CP002039">
    <property type="protein sequence ID" value="ADJ64123.1"/>
    <property type="molecule type" value="Genomic_DNA"/>
</dbReference>
<dbReference type="AlphaFoldDB" id="D8IXM1"/>
<dbReference type="KEGG" id="hse:Hsero_2627"/>
<proteinExistence type="predicted"/>
<sequence length="78" mass="8701">MENIISLLLGLLRYLAFNTLFYLLGCGLLKLITLGRYPRWLPLGSGHWRQQAQDYELVALFGLLASVALLVLGARLLG</sequence>
<feature type="transmembrane region" description="Helical" evidence="1">
    <location>
        <begin position="12"/>
        <end position="37"/>
    </location>
</feature>
<organism evidence="2 3">
    <name type="scientific">Herbaspirillum seropedicae (strain SmR1)</name>
    <dbReference type="NCBI Taxonomy" id="757424"/>
    <lineage>
        <taxon>Bacteria</taxon>
        <taxon>Pseudomonadati</taxon>
        <taxon>Pseudomonadota</taxon>
        <taxon>Betaproteobacteria</taxon>
        <taxon>Burkholderiales</taxon>
        <taxon>Oxalobacteraceae</taxon>
        <taxon>Herbaspirillum</taxon>
    </lineage>
</organism>
<evidence type="ECO:0000313" key="2">
    <source>
        <dbReference type="EMBL" id="ADJ64123.1"/>
    </source>
</evidence>
<keyword evidence="1" id="KW-1133">Transmembrane helix</keyword>
<accession>D8IXM1</accession>
<keyword evidence="3" id="KW-1185">Reference proteome</keyword>
<dbReference type="Proteomes" id="UP000000329">
    <property type="component" value="Chromosome"/>
</dbReference>
<evidence type="ECO:0000256" key="1">
    <source>
        <dbReference type="SAM" id="Phobius"/>
    </source>
</evidence>
<evidence type="ECO:0000313" key="3">
    <source>
        <dbReference type="Proteomes" id="UP000000329"/>
    </source>
</evidence>
<dbReference type="RefSeq" id="WP_013234601.1">
    <property type="nucleotide sequence ID" value="NC_014323.1"/>
</dbReference>
<dbReference type="GeneID" id="29392966"/>
<evidence type="ECO:0008006" key="4">
    <source>
        <dbReference type="Google" id="ProtNLM"/>
    </source>
</evidence>